<protein>
    <recommendedName>
        <fullName evidence="5">Protein EMBRYONIC FLOWER 1</fullName>
    </recommendedName>
</protein>
<comment type="caution">
    <text evidence="3">The sequence shown here is derived from an EMBL/GenBank/DDBJ whole genome shotgun (WGS) entry which is preliminary data.</text>
</comment>
<feature type="compositionally biased region" description="Polar residues" evidence="1">
    <location>
        <begin position="263"/>
        <end position="277"/>
    </location>
</feature>
<keyword evidence="2" id="KW-1133">Transmembrane helix</keyword>
<gene>
    <name evidence="3" type="ORF">Tsubulata_017437</name>
</gene>
<reference evidence="3" key="2">
    <citation type="journal article" date="2023" name="Plants (Basel)">
        <title>Annotation of the Turnera subulata (Passifloraceae) Draft Genome Reveals the S-Locus Evolved after the Divergence of Turneroideae from Passifloroideae in a Stepwise Manner.</title>
        <authorList>
            <person name="Henning P.M."/>
            <person name="Roalson E.H."/>
            <person name="Mir W."/>
            <person name="McCubbin A.G."/>
            <person name="Shore J.S."/>
        </authorList>
    </citation>
    <scope>NUCLEOTIDE SEQUENCE</scope>
    <source>
        <strain evidence="3">F60SS</strain>
    </source>
</reference>
<dbReference type="EMBL" id="JAKUCV010002348">
    <property type="protein sequence ID" value="KAJ4842968.1"/>
    <property type="molecule type" value="Genomic_DNA"/>
</dbReference>
<dbReference type="InterPro" id="IPR034583">
    <property type="entry name" value="EMF1"/>
</dbReference>
<organism evidence="3 4">
    <name type="scientific">Turnera subulata</name>
    <dbReference type="NCBI Taxonomy" id="218843"/>
    <lineage>
        <taxon>Eukaryota</taxon>
        <taxon>Viridiplantae</taxon>
        <taxon>Streptophyta</taxon>
        <taxon>Embryophyta</taxon>
        <taxon>Tracheophyta</taxon>
        <taxon>Spermatophyta</taxon>
        <taxon>Magnoliopsida</taxon>
        <taxon>eudicotyledons</taxon>
        <taxon>Gunneridae</taxon>
        <taxon>Pentapetalae</taxon>
        <taxon>rosids</taxon>
        <taxon>fabids</taxon>
        <taxon>Malpighiales</taxon>
        <taxon>Passifloraceae</taxon>
        <taxon>Turnera</taxon>
    </lineage>
</organism>
<dbReference type="PANTHER" id="PTHR35504">
    <property type="entry name" value="PROTEIN EMBRYONIC FLOWER 1"/>
    <property type="match status" value="1"/>
</dbReference>
<dbReference type="Proteomes" id="UP001141552">
    <property type="component" value="Unassembled WGS sequence"/>
</dbReference>
<feature type="compositionally biased region" description="Basic and acidic residues" evidence="1">
    <location>
        <begin position="1116"/>
        <end position="1138"/>
    </location>
</feature>
<evidence type="ECO:0008006" key="5">
    <source>
        <dbReference type="Google" id="ProtNLM"/>
    </source>
</evidence>
<dbReference type="OrthoDB" id="754229at2759"/>
<feature type="compositionally biased region" description="Polar residues" evidence="1">
    <location>
        <begin position="501"/>
        <end position="520"/>
    </location>
</feature>
<name>A0A9Q0JIG3_9ROSI</name>
<proteinExistence type="predicted"/>
<keyword evidence="2" id="KW-0812">Transmembrane</keyword>
<dbReference type="GO" id="GO:0045892">
    <property type="term" value="P:negative regulation of DNA-templated transcription"/>
    <property type="evidence" value="ECO:0007669"/>
    <property type="project" value="InterPro"/>
</dbReference>
<feature type="region of interest" description="Disordered" evidence="1">
    <location>
        <begin position="1192"/>
        <end position="1216"/>
    </location>
</feature>
<feature type="region of interest" description="Disordered" evidence="1">
    <location>
        <begin position="420"/>
        <end position="523"/>
    </location>
</feature>
<accession>A0A9Q0JIG3</accession>
<sequence length="1305" mass="143952">MESSIKIDSISIDLANVDEKINEDKCEHFSIRGYVAEIRKRDWKMCLPFLSDGDSDNYEEQTCALPPLHVPEFRYWRCQNCLQEVGAKGTASGHGEVPEPCSAGFATNAVCSHVPILSNVSKLSDFQQAAKQDVRQGKKTDANASVYLNDTTKDRPLLNTGKKEKKTEALCSPVVEKNLVPEDMNQDQNRLTGNEKEVISSPVQKTCHTNEKVAFQPQCNGSIDVSKTSYGQNKVSDAEFAGNGNCMPDTAANICDTRKETSVDNQQKELNSSSSGDTSRELNNVKEAVVEEDNINGKPSLELDDCDYLSSESAETMAGENNQVEASSGFHRRKTRKVRLLTELLCREGDGDTDSTRKGNSLASVIPDSSEEVPVVQEQVAAQGKVRRASILNRKRKLCDDEDLGHLERHSTNKISKEVRILKRDAETPDAAKTSDLEKDESAQPDFQHTVKSQCIKRKSDRGVSAVKKKRKKTVISDELGPLEPSQSNQPNEVEEKTGDAAQSENDADGQVNSVDNAFTGSEMDLFPLPTQKIDRKTYTGKMPQIDDDHISLFAPNHGPLREGSITRKDSVPMDMGPEILSFNSAEDASVEQGLSLSLNSYMDTQRCDKDLTPQVAESQTSLLSWQERSSKDEAMRKAADSRFIGNFSLNEEPAQDLVFGKGLNSEQGNERSLGRMLFHGGKQNYTSQFEIGGCSLQQKDVCSTRGDERTSGIYGRSELTRKEIHQRADKGSDPGSLDDIPMEIVELMAKNQYERRLPDAEYGKFQLELGNRAGNSQAADFSRVYGHSELSLFRQDSTQKLDLWAKTGKNGTTRSGENVGTQQKLVDYFAQADRNQLNMNQLEKTHTTAELGAFLQGDGKPQGGLQHSASLSSKQNSAQTCQWLGDVVGKRSSNANVQAPGPCNTCQSIPQQSRTANHVWSLTSHMPFVYSIPQNCAAPPTNLEMLSHSAGSTHKENVNRTSDMRFSLEGTANLAKHAGNFGSEILGRRLSEYPYSCKHNGSQLNQKPSAPVDLYSNETIPAMHLLSLMDARLRSNGPVNMDVTANLLKRPPLRHDPNLKEFSGMDTGVHKLTGTMKHGPYDYLGKNRLLENSDECIAATPRPDGTSASSLRHNKNFEKAADLSRQVSQEKERKGFDSRAQNKGGKIQKSVSKGGDFVNSCGSIPVRNTRTMLFGSNDSAVFPLPLHPLGNSTKQKLESRGTSKTVHPHRSSPQAEICSLNRNPADFCIPEGGSIYMIAGEELKFRNVLPRANVSSSAKLDGHKRQRKLPALKEHRQHLVSSFGFSIEVLAPLYILLLRMRAKL</sequence>
<dbReference type="GO" id="GO:0048367">
    <property type="term" value="P:shoot system development"/>
    <property type="evidence" value="ECO:0007669"/>
    <property type="project" value="InterPro"/>
</dbReference>
<evidence type="ECO:0000313" key="4">
    <source>
        <dbReference type="Proteomes" id="UP001141552"/>
    </source>
</evidence>
<dbReference type="PANTHER" id="PTHR35504:SF1">
    <property type="entry name" value="PROTEIN EMBRYONIC FLOWER 1"/>
    <property type="match status" value="1"/>
</dbReference>
<feature type="region of interest" description="Disordered" evidence="1">
    <location>
        <begin position="258"/>
        <end position="282"/>
    </location>
</feature>
<feature type="compositionally biased region" description="Basic and acidic residues" evidence="1">
    <location>
        <begin position="433"/>
        <end position="442"/>
    </location>
</feature>
<evidence type="ECO:0000256" key="2">
    <source>
        <dbReference type="SAM" id="Phobius"/>
    </source>
</evidence>
<feature type="region of interest" description="Disordered" evidence="1">
    <location>
        <begin position="1102"/>
        <end position="1152"/>
    </location>
</feature>
<dbReference type="GO" id="GO:0009910">
    <property type="term" value="P:negative regulation of flower development"/>
    <property type="evidence" value="ECO:0007669"/>
    <property type="project" value="InterPro"/>
</dbReference>
<evidence type="ECO:0000313" key="3">
    <source>
        <dbReference type="EMBL" id="KAJ4842968.1"/>
    </source>
</evidence>
<evidence type="ECO:0000256" key="1">
    <source>
        <dbReference type="SAM" id="MobiDB-lite"/>
    </source>
</evidence>
<keyword evidence="4" id="KW-1185">Reference proteome</keyword>
<reference evidence="3" key="1">
    <citation type="submission" date="2022-02" db="EMBL/GenBank/DDBJ databases">
        <authorList>
            <person name="Henning P.M."/>
            <person name="McCubbin A.G."/>
            <person name="Shore J.S."/>
        </authorList>
    </citation>
    <scope>NUCLEOTIDE SEQUENCE</scope>
    <source>
        <strain evidence="3">F60SS</strain>
        <tissue evidence="3">Leaves</tissue>
    </source>
</reference>
<feature type="transmembrane region" description="Helical" evidence="2">
    <location>
        <begin position="1280"/>
        <end position="1299"/>
    </location>
</feature>
<keyword evidence="2" id="KW-0472">Membrane</keyword>
<feature type="region of interest" description="Disordered" evidence="1">
    <location>
        <begin position="351"/>
        <end position="372"/>
    </location>
</feature>